<organism evidence="1 2">
    <name type="scientific">Aulographum hederae CBS 113979</name>
    <dbReference type="NCBI Taxonomy" id="1176131"/>
    <lineage>
        <taxon>Eukaryota</taxon>
        <taxon>Fungi</taxon>
        <taxon>Dikarya</taxon>
        <taxon>Ascomycota</taxon>
        <taxon>Pezizomycotina</taxon>
        <taxon>Dothideomycetes</taxon>
        <taxon>Pleosporomycetidae</taxon>
        <taxon>Aulographales</taxon>
        <taxon>Aulographaceae</taxon>
    </lineage>
</organism>
<dbReference type="EMBL" id="ML977145">
    <property type="protein sequence ID" value="KAF1989298.1"/>
    <property type="molecule type" value="Genomic_DNA"/>
</dbReference>
<gene>
    <name evidence="1" type="ORF">K402DRAFT_269182</name>
</gene>
<evidence type="ECO:0000313" key="1">
    <source>
        <dbReference type="EMBL" id="KAF1989298.1"/>
    </source>
</evidence>
<dbReference type="AlphaFoldDB" id="A0A6G1H8L4"/>
<accession>A0A6G1H8L4</accession>
<sequence length="170" mass="18885">MKLNTAHDCCVALRPPASDTTISTRRKSQKFRGEPCLALPSPSRTHRTVVDTRPFSLFRPSASERAQVLNVQYNLRRALLLPGLPPLVPGHKGEKFSLSHCLLLCFYLLHALADRNMCHRCPSSALRPLRREEYPLHLITGSGSLPLHRKGMPALHQPDAGGMLQTPAAR</sequence>
<dbReference type="Proteomes" id="UP000800041">
    <property type="component" value="Unassembled WGS sequence"/>
</dbReference>
<evidence type="ECO:0000313" key="2">
    <source>
        <dbReference type="Proteomes" id="UP000800041"/>
    </source>
</evidence>
<keyword evidence="2" id="KW-1185">Reference proteome</keyword>
<protein>
    <submittedName>
        <fullName evidence="1">Uncharacterized protein</fullName>
    </submittedName>
</protein>
<reference evidence="1" key="1">
    <citation type="journal article" date="2020" name="Stud. Mycol.">
        <title>101 Dothideomycetes genomes: a test case for predicting lifestyles and emergence of pathogens.</title>
        <authorList>
            <person name="Haridas S."/>
            <person name="Albert R."/>
            <person name="Binder M."/>
            <person name="Bloem J."/>
            <person name="Labutti K."/>
            <person name="Salamov A."/>
            <person name="Andreopoulos B."/>
            <person name="Baker S."/>
            <person name="Barry K."/>
            <person name="Bills G."/>
            <person name="Bluhm B."/>
            <person name="Cannon C."/>
            <person name="Castanera R."/>
            <person name="Culley D."/>
            <person name="Daum C."/>
            <person name="Ezra D."/>
            <person name="Gonzalez J."/>
            <person name="Henrissat B."/>
            <person name="Kuo A."/>
            <person name="Liang C."/>
            <person name="Lipzen A."/>
            <person name="Lutzoni F."/>
            <person name="Magnuson J."/>
            <person name="Mondo S."/>
            <person name="Nolan M."/>
            <person name="Ohm R."/>
            <person name="Pangilinan J."/>
            <person name="Park H.-J."/>
            <person name="Ramirez L."/>
            <person name="Alfaro M."/>
            <person name="Sun H."/>
            <person name="Tritt A."/>
            <person name="Yoshinaga Y."/>
            <person name="Zwiers L.-H."/>
            <person name="Turgeon B."/>
            <person name="Goodwin S."/>
            <person name="Spatafora J."/>
            <person name="Crous P."/>
            <person name="Grigoriev I."/>
        </authorList>
    </citation>
    <scope>NUCLEOTIDE SEQUENCE</scope>
    <source>
        <strain evidence="1">CBS 113979</strain>
    </source>
</reference>
<name>A0A6G1H8L4_9PEZI</name>
<proteinExistence type="predicted"/>